<reference evidence="1" key="1">
    <citation type="journal article" date="2017" name="Gigascience">
        <title>The genome draft of coconut (Cocos nucifera).</title>
        <authorList>
            <person name="Xiao Y."/>
            <person name="Xu P."/>
            <person name="Fan H."/>
            <person name="Baudouin L."/>
            <person name="Xia W."/>
            <person name="Bocs S."/>
            <person name="Xu J."/>
            <person name="Li Q."/>
            <person name="Guo A."/>
            <person name="Zhou L."/>
            <person name="Li J."/>
            <person name="Wu Y."/>
            <person name="Ma Z."/>
            <person name="Armero A."/>
            <person name="Issali A.E."/>
            <person name="Liu N."/>
            <person name="Peng M."/>
            <person name="Yang Y."/>
        </authorList>
    </citation>
    <scope>NUCLEOTIDE SEQUENCE</scope>
    <source>
        <tissue evidence="1">Spear leaf of Hainan Tall coconut</tissue>
    </source>
</reference>
<gene>
    <name evidence="1" type="ORF">COCNU_07G014630</name>
</gene>
<sequence length="108" mass="12274">MKKNLRREGNINTIDDKDYMVSINQVSIHEDDGNAKIDEIEILRDGLKSVADAIEASTRKYQLPIKEDEVAALVLELGIEDNLFDECYFFLMDNPDKLRALLGLPMGM</sequence>
<reference evidence="1" key="2">
    <citation type="submission" date="2019-07" db="EMBL/GenBank/DDBJ databases">
        <authorList>
            <person name="Yang Y."/>
            <person name="Bocs S."/>
            <person name="Baudouin L."/>
        </authorList>
    </citation>
    <scope>NUCLEOTIDE SEQUENCE</scope>
    <source>
        <tissue evidence="1">Spear leaf of Hainan Tall coconut</tissue>
    </source>
</reference>
<accession>A0A8K0IG20</accession>
<comment type="caution">
    <text evidence="1">The sequence shown here is derived from an EMBL/GenBank/DDBJ whole genome shotgun (WGS) entry which is preliminary data.</text>
</comment>
<dbReference type="Proteomes" id="UP000797356">
    <property type="component" value="Chromosome 7"/>
</dbReference>
<proteinExistence type="predicted"/>
<name>A0A8K0IG20_COCNU</name>
<organism evidence="1 2">
    <name type="scientific">Cocos nucifera</name>
    <name type="common">Coconut palm</name>
    <dbReference type="NCBI Taxonomy" id="13894"/>
    <lineage>
        <taxon>Eukaryota</taxon>
        <taxon>Viridiplantae</taxon>
        <taxon>Streptophyta</taxon>
        <taxon>Embryophyta</taxon>
        <taxon>Tracheophyta</taxon>
        <taxon>Spermatophyta</taxon>
        <taxon>Magnoliopsida</taxon>
        <taxon>Liliopsida</taxon>
        <taxon>Arecaceae</taxon>
        <taxon>Arecoideae</taxon>
        <taxon>Cocoseae</taxon>
        <taxon>Attaleinae</taxon>
        <taxon>Cocos</taxon>
    </lineage>
</organism>
<dbReference type="AlphaFoldDB" id="A0A8K0IG20"/>
<protein>
    <submittedName>
        <fullName evidence="1">Uncharacterized protein</fullName>
    </submittedName>
</protein>
<evidence type="ECO:0000313" key="1">
    <source>
        <dbReference type="EMBL" id="KAG1355351.1"/>
    </source>
</evidence>
<evidence type="ECO:0000313" key="2">
    <source>
        <dbReference type="Proteomes" id="UP000797356"/>
    </source>
</evidence>
<dbReference type="EMBL" id="CM017878">
    <property type="protein sequence ID" value="KAG1355351.1"/>
    <property type="molecule type" value="Genomic_DNA"/>
</dbReference>
<keyword evidence="2" id="KW-1185">Reference proteome</keyword>
<dbReference type="OrthoDB" id="644929at2759"/>